<dbReference type="Pfam" id="PF13407">
    <property type="entry name" value="Peripla_BP_4"/>
    <property type="match status" value="1"/>
</dbReference>
<dbReference type="Proteomes" id="UP000306509">
    <property type="component" value="Unassembled WGS sequence"/>
</dbReference>
<dbReference type="SUPFAM" id="SSF47413">
    <property type="entry name" value="lambda repressor-like DNA-binding domains"/>
    <property type="match status" value="1"/>
</dbReference>
<dbReference type="OrthoDB" id="569491at2"/>
<accession>A0A4U8Q1P6</accession>
<name>A0A4U8Q1P6_9FIRM</name>
<dbReference type="PROSITE" id="PS50932">
    <property type="entry name" value="HTH_LACI_2"/>
    <property type="match status" value="1"/>
</dbReference>
<dbReference type="CDD" id="cd06307">
    <property type="entry name" value="PBP1_sugar_binding"/>
    <property type="match status" value="1"/>
</dbReference>
<feature type="domain" description="HTH lacI-type" evidence="3">
    <location>
        <begin position="4"/>
        <end position="54"/>
    </location>
</feature>
<dbReference type="InterPro" id="IPR010982">
    <property type="entry name" value="Lambda_DNA-bd_dom_sf"/>
</dbReference>
<sequence>MAGTIQQIADLAGVSRGTVDRALNNRGRIKPEVAAKIKEIADELGYQSNRGFRNPDKGQLKLKIGIVTHLSKSSFMIQVNKGISQAAGELRERGVEILLRDSVIIDEKAQLQAIEELEALGIDGLAIMPVECDLIRTKINQLTEEKHIPVITFNSDIVGTKRCCFVGLDNRRSGYTAAGLMGMLTGKKGKILIITGYFTNSVNSLRVEGFIEETKRSFPNMELLGVQSSFDEAQEVERIIENTLSMVPDLAGIFVASGGQAGVRQAFEKLNSKRRPYVIIYDLTPRNEKALLEDDVDFLIDQEGYEQGYRPPFLLYDMIVKGGSADREFVYTDINIKTKYNL</sequence>
<dbReference type="InterPro" id="IPR028082">
    <property type="entry name" value="Peripla_BP_I"/>
</dbReference>
<dbReference type="STRING" id="180332.GCA_000797495_01680"/>
<evidence type="ECO:0000256" key="1">
    <source>
        <dbReference type="ARBA" id="ARBA00004196"/>
    </source>
</evidence>
<dbReference type="EMBL" id="QGQD01000088">
    <property type="protein sequence ID" value="TLC98641.1"/>
    <property type="molecule type" value="Genomic_DNA"/>
</dbReference>
<dbReference type="PANTHER" id="PTHR30036">
    <property type="entry name" value="D-XYLOSE-BINDING PERIPLASMIC PROTEIN"/>
    <property type="match status" value="1"/>
</dbReference>
<dbReference type="CDD" id="cd01392">
    <property type="entry name" value="HTH_LacI"/>
    <property type="match status" value="1"/>
</dbReference>
<dbReference type="InterPro" id="IPR000843">
    <property type="entry name" value="HTH_LacI"/>
</dbReference>
<reference evidence="4 5" key="1">
    <citation type="journal article" date="2019" name="Anaerobe">
        <title>Detection of Robinsoniella peoriensis in multiple bone samples of a trauma patient.</title>
        <authorList>
            <person name="Schrottner P."/>
            <person name="Hartwich K."/>
            <person name="Bunk B."/>
            <person name="Schober I."/>
            <person name="Helbig S."/>
            <person name="Rudolph W.W."/>
            <person name="Gunzer F."/>
        </authorList>
    </citation>
    <scope>NUCLEOTIDE SEQUENCE [LARGE SCALE GENOMIC DNA]</scope>
    <source>
        <strain evidence="4 5">DSM 106044</strain>
    </source>
</reference>
<dbReference type="GO" id="GO:0030246">
    <property type="term" value="F:carbohydrate binding"/>
    <property type="evidence" value="ECO:0007669"/>
    <property type="project" value="TreeGrafter"/>
</dbReference>
<evidence type="ECO:0000313" key="4">
    <source>
        <dbReference type="EMBL" id="TLC98641.1"/>
    </source>
</evidence>
<dbReference type="SMART" id="SM00354">
    <property type="entry name" value="HTH_LACI"/>
    <property type="match status" value="1"/>
</dbReference>
<evidence type="ECO:0000259" key="3">
    <source>
        <dbReference type="PROSITE" id="PS50932"/>
    </source>
</evidence>
<dbReference type="InterPro" id="IPR025997">
    <property type="entry name" value="SBP_2_dom"/>
</dbReference>
<dbReference type="GO" id="GO:0003677">
    <property type="term" value="F:DNA binding"/>
    <property type="evidence" value="ECO:0007669"/>
    <property type="project" value="InterPro"/>
</dbReference>
<dbReference type="PANTHER" id="PTHR30036:SF7">
    <property type="entry name" value="ABC TRANSPORTER PERIPLASMIC-BINDING PROTEIN YPHF"/>
    <property type="match status" value="1"/>
</dbReference>
<organism evidence="4 5">
    <name type="scientific">Robinsoniella peoriensis</name>
    <dbReference type="NCBI Taxonomy" id="180332"/>
    <lineage>
        <taxon>Bacteria</taxon>
        <taxon>Bacillati</taxon>
        <taxon>Bacillota</taxon>
        <taxon>Clostridia</taxon>
        <taxon>Lachnospirales</taxon>
        <taxon>Lachnospiraceae</taxon>
        <taxon>Robinsoniella</taxon>
    </lineage>
</organism>
<dbReference type="Gene3D" id="3.40.50.2300">
    <property type="match status" value="2"/>
</dbReference>
<keyword evidence="5" id="KW-1185">Reference proteome</keyword>
<dbReference type="AlphaFoldDB" id="A0A4U8Q1P6"/>
<dbReference type="InterPro" id="IPR050555">
    <property type="entry name" value="Bact_Solute-Bind_Prot2"/>
</dbReference>
<evidence type="ECO:0000256" key="2">
    <source>
        <dbReference type="ARBA" id="ARBA00007639"/>
    </source>
</evidence>
<dbReference type="SUPFAM" id="SSF53822">
    <property type="entry name" value="Periplasmic binding protein-like I"/>
    <property type="match status" value="1"/>
</dbReference>
<dbReference type="GO" id="GO:0006355">
    <property type="term" value="P:regulation of DNA-templated transcription"/>
    <property type="evidence" value="ECO:0007669"/>
    <property type="project" value="InterPro"/>
</dbReference>
<evidence type="ECO:0000313" key="5">
    <source>
        <dbReference type="Proteomes" id="UP000306509"/>
    </source>
</evidence>
<protein>
    <submittedName>
        <fullName evidence="4">Putative galacturonate locus repressor</fullName>
    </submittedName>
</protein>
<comment type="similarity">
    <text evidence="2">Belongs to the bacterial solute-binding protein 2 family.</text>
</comment>
<dbReference type="GO" id="GO:0030288">
    <property type="term" value="C:outer membrane-bounded periplasmic space"/>
    <property type="evidence" value="ECO:0007669"/>
    <property type="project" value="TreeGrafter"/>
</dbReference>
<comment type="caution">
    <text evidence="4">The sequence shown here is derived from an EMBL/GenBank/DDBJ whole genome shotgun (WGS) entry which is preliminary data.</text>
</comment>
<dbReference type="RefSeq" id="WP_070040835.1">
    <property type="nucleotide sequence ID" value="NZ_CABMJZ010000030.1"/>
</dbReference>
<gene>
    <name evidence="4" type="primary">exuR_6</name>
    <name evidence="4" type="ORF">DSM106044_04553</name>
</gene>
<comment type="subcellular location">
    <subcellularLocation>
        <location evidence="1">Cell envelope</location>
    </subcellularLocation>
</comment>
<dbReference type="Gene3D" id="1.10.260.40">
    <property type="entry name" value="lambda repressor-like DNA-binding domains"/>
    <property type="match status" value="1"/>
</dbReference>
<dbReference type="Pfam" id="PF00356">
    <property type="entry name" value="LacI"/>
    <property type="match status" value="1"/>
</dbReference>
<proteinExistence type="inferred from homology"/>